<feature type="transmembrane region" description="Helical" evidence="1">
    <location>
        <begin position="199"/>
        <end position="218"/>
    </location>
</feature>
<dbReference type="NCBIfam" id="TIGR02829">
    <property type="entry name" value="spore_III_AE"/>
    <property type="match status" value="1"/>
</dbReference>
<feature type="transmembrane region" description="Helical" evidence="1">
    <location>
        <begin position="238"/>
        <end position="257"/>
    </location>
</feature>
<reference evidence="3" key="2">
    <citation type="submission" date="2021-04" db="EMBL/GenBank/DDBJ databases">
        <authorList>
            <person name="Dong X."/>
        </authorList>
    </citation>
    <scope>NUCLEOTIDE SEQUENCE</scope>
    <source>
        <strain evidence="3">ZWT</strain>
    </source>
</reference>
<dbReference type="Proteomes" id="UP001056429">
    <property type="component" value="Unassembled WGS sequence"/>
</dbReference>
<sequence>MRNCLIVLVLLVAFPSSVVSAMDGNEGVTLDSEELGKINKLYQYISNLGNDYEIIRDMNPKEIVESYMKEGDGGMTAKDIGRIISLYITREIRVVFKMLASLVVICLICGLLTQLQAAFAENEISNIAYYVCYSMVLLIIGNSFYVTLNLAKDTINAIANFMDALMPVLIMLLASVGGFTQAVLMDPIIMFVVNFSARVIVNFVFPMIVLSFVLSFVNNLSSENKVKSLSKLFGEVTLWVQGLMLTVFVGIVTIRSMVSSSIDEVTLKTAKFTVDKFIPVVGKALSDALATIAGYSILLKNAIGSLGVIVLIVIILMPIIKIMILGFMFKLSAAIIEPISDSKIVNVINEAGKAVILILSCVICISIMCFIMIAIVAGTGKGIMFS</sequence>
<keyword evidence="1" id="KW-1133">Transmembrane helix</keyword>
<dbReference type="Pfam" id="PF09546">
    <property type="entry name" value="Spore_III_AE"/>
    <property type="match status" value="1"/>
</dbReference>
<accession>A0A9J6PAM8</accession>
<evidence type="ECO:0000313" key="4">
    <source>
        <dbReference type="Proteomes" id="UP001056429"/>
    </source>
</evidence>
<keyword evidence="4" id="KW-1185">Reference proteome</keyword>
<proteinExistence type="predicted"/>
<feature type="transmembrane region" description="Helical" evidence="1">
    <location>
        <begin position="354"/>
        <end position="377"/>
    </location>
</feature>
<feature type="signal peptide" evidence="2">
    <location>
        <begin position="1"/>
        <end position="21"/>
    </location>
</feature>
<organism evidence="3 4">
    <name type="scientific">Oceanirhabdus seepicola</name>
    <dbReference type="NCBI Taxonomy" id="2828781"/>
    <lineage>
        <taxon>Bacteria</taxon>
        <taxon>Bacillati</taxon>
        <taxon>Bacillota</taxon>
        <taxon>Clostridia</taxon>
        <taxon>Eubacteriales</taxon>
        <taxon>Clostridiaceae</taxon>
        <taxon>Oceanirhabdus</taxon>
    </lineage>
</organism>
<evidence type="ECO:0000256" key="1">
    <source>
        <dbReference type="SAM" id="Phobius"/>
    </source>
</evidence>
<evidence type="ECO:0000313" key="3">
    <source>
        <dbReference type="EMBL" id="MCM1992737.1"/>
    </source>
</evidence>
<keyword evidence="2" id="KW-0732">Signal</keyword>
<dbReference type="EMBL" id="JAGSOJ010000007">
    <property type="protein sequence ID" value="MCM1992737.1"/>
    <property type="molecule type" value="Genomic_DNA"/>
</dbReference>
<name>A0A9J6PAM8_9CLOT</name>
<evidence type="ECO:0000256" key="2">
    <source>
        <dbReference type="SAM" id="SignalP"/>
    </source>
</evidence>
<keyword evidence="1" id="KW-0472">Membrane</keyword>
<feature type="transmembrane region" description="Helical" evidence="1">
    <location>
        <begin position="168"/>
        <end position="192"/>
    </location>
</feature>
<gene>
    <name evidence="3" type="primary">spoIIIAE</name>
    <name evidence="3" type="ORF">KDK92_23720</name>
</gene>
<feature type="transmembrane region" description="Helical" evidence="1">
    <location>
        <begin position="277"/>
        <end position="297"/>
    </location>
</feature>
<feature type="transmembrane region" description="Helical" evidence="1">
    <location>
        <begin position="303"/>
        <end position="333"/>
    </location>
</feature>
<protein>
    <submittedName>
        <fullName evidence="3">Stage III sporulation protein AE</fullName>
    </submittedName>
</protein>
<feature type="chain" id="PRO_5039955592" evidence="2">
    <location>
        <begin position="22"/>
        <end position="386"/>
    </location>
</feature>
<reference evidence="3" key="1">
    <citation type="journal article" date="2021" name="mSystems">
        <title>Bacteria and Archaea Synergistically Convert Glycine Betaine to Biogenic Methane in the Formosa Cold Seep of the South China Sea.</title>
        <authorList>
            <person name="Li L."/>
            <person name="Zhang W."/>
            <person name="Zhang S."/>
            <person name="Song L."/>
            <person name="Sun Q."/>
            <person name="Zhang H."/>
            <person name="Xiang H."/>
            <person name="Dong X."/>
        </authorList>
    </citation>
    <scope>NUCLEOTIDE SEQUENCE</scope>
    <source>
        <strain evidence="3">ZWT</strain>
    </source>
</reference>
<feature type="transmembrane region" description="Helical" evidence="1">
    <location>
        <begin position="127"/>
        <end position="148"/>
    </location>
</feature>
<dbReference type="InterPro" id="IPR014194">
    <property type="entry name" value="Spore_III_AE"/>
</dbReference>
<dbReference type="AlphaFoldDB" id="A0A9J6PAM8"/>
<keyword evidence="1" id="KW-0812">Transmembrane</keyword>
<feature type="transmembrane region" description="Helical" evidence="1">
    <location>
        <begin position="94"/>
        <end position="115"/>
    </location>
</feature>
<comment type="caution">
    <text evidence="3">The sequence shown here is derived from an EMBL/GenBank/DDBJ whole genome shotgun (WGS) entry which is preliminary data.</text>
</comment>